<dbReference type="Pfam" id="PF00332">
    <property type="entry name" value="Glyco_hydro_17"/>
    <property type="match status" value="1"/>
</dbReference>
<comment type="caution">
    <text evidence="5">The sequence shown here is derived from an EMBL/GenBank/DDBJ whole genome shotgun (WGS) entry which is preliminary data.</text>
</comment>
<evidence type="ECO:0000256" key="2">
    <source>
        <dbReference type="ARBA" id="ARBA00022801"/>
    </source>
</evidence>
<feature type="compositionally biased region" description="Low complexity" evidence="4">
    <location>
        <begin position="163"/>
        <end position="174"/>
    </location>
</feature>
<dbReference type="InterPro" id="IPR017853">
    <property type="entry name" value="GH"/>
</dbReference>
<accession>A0A812SNY5</accession>
<dbReference type="GO" id="GO:0005975">
    <property type="term" value="P:carbohydrate metabolic process"/>
    <property type="evidence" value="ECO:0007669"/>
    <property type="project" value="InterPro"/>
</dbReference>
<keyword evidence="6" id="KW-1185">Reference proteome</keyword>
<reference evidence="5" key="1">
    <citation type="submission" date="2021-02" db="EMBL/GenBank/DDBJ databases">
        <authorList>
            <person name="Dougan E. K."/>
            <person name="Rhodes N."/>
            <person name="Thang M."/>
            <person name="Chan C."/>
        </authorList>
    </citation>
    <scope>NUCLEOTIDE SEQUENCE</scope>
</reference>
<keyword evidence="2" id="KW-0378">Hydrolase</keyword>
<dbReference type="InterPro" id="IPR000490">
    <property type="entry name" value="Glyco_hydro_17"/>
</dbReference>
<dbReference type="Gene3D" id="3.20.20.80">
    <property type="entry name" value="Glycosidases"/>
    <property type="match status" value="1"/>
</dbReference>
<protein>
    <submittedName>
        <fullName evidence="5">Uncharacterized protein</fullName>
    </submittedName>
</protein>
<proteinExistence type="inferred from homology"/>
<dbReference type="SUPFAM" id="SSF51445">
    <property type="entry name" value="(Trans)glycosidases"/>
    <property type="match status" value="1"/>
</dbReference>
<feature type="compositionally biased region" description="Polar residues" evidence="4">
    <location>
        <begin position="153"/>
        <end position="162"/>
    </location>
</feature>
<dbReference type="Proteomes" id="UP000604046">
    <property type="component" value="Unassembled WGS sequence"/>
</dbReference>
<dbReference type="PANTHER" id="PTHR32227">
    <property type="entry name" value="GLUCAN ENDO-1,3-BETA-GLUCOSIDASE BG1-RELATED-RELATED"/>
    <property type="match status" value="1"/>
</dbReference>
<sequence length="490" mass="54389">MSSYSAGALCGKFEGGIPIHAEDRVLWLMRERGLARETAELQVMKEFPAAFVEPGSRRYDPKASCGKTEEGQPILAQDRVSWLVNNKQMGLKEAEQIVMNQFPESFLGLKQPDGSRYDPCAICGKDGSGAPTTAESRVQWLLRNKSMTRDQAEQTVMDQFPTSFSSLSSSSSGSRRYDPKASCGKTETGQPILAEDRASWLIHNKQMSRKEAEQTVMNQFPESFLGPIQPDGSRYDPRAICGKDGSGASTTAESRVQWLLQNKSMSRDQAEQTVMEQFPASFSSQSSSLLLPSKFGPKNLGIGYGLVGPFSNSHETLLSHLQQRGVTRLKTWSIDVAWLKQVRSTFADSGVQVTVAIPNCDLHKAVNDDTFRQAVISTLVTFADIVDKLAIGNEPEHKENHKHCWKLLAPAFLAMDDAVHHAGLKIQVIVPFCEALLQDTWPVEKSRVRPELLDVVKVITERLTMRKGSFSINVYPFFSHVYNPKDISVA</sequence>
<evidence type="ECO:0000256" key="1">
    <source>
        <dbReference type="ARBA" id="ARBA00008773"/>
    </source>
</evidence>
<evidence type="ECO:0000313" key="5">
    <source>
        <dbReference type="EMBL" id="CAE7485694.1"/>
    </source>
</evidence>
<dbReference type="InterPro" id="IPR044965">
    <property type="entry name" value="Glyco_hydro_17_plant"/>
</dbReference>
<organism evidence="5 6">
    <name type="scientific">Symbiodinium natans</name>
    <dbReference type="NCBI Taxonomy" id="878477"/>
    <lineage>
        <taxon>Eukaryota</taxon>
        <taxon>Sar</taxon>
        <taxon>Alveolata</taxon>
        <taxon>Dinophyceae</taxon>
        <taxon>Suessiales</taxon>
        <taxon>Symbiodiniaceae</taxon>
        <taxon>Symbiodinium</taxon>
    </lineage>
</organism>
<dbReference type="AlphaFoldDB" id="A0A812SNY5"/>
<dbReference type="EMBL" id="CAJNDS010002460">
    <property type="protein sequence ID" value="CAE7485694.1"/>
    <property type="molecule type" value="Genomic_DNA"/>
</dbReference>
<dbReference type="OrthoDB" id="941679at2759"/>
<gene>
    <name evidence="5" type="ORF">SNAT2548_LOCUS27248</name>
</gene>
<comment type="similarity">
    <text evidence="1 3">Belongs to the glycosyl hydrolase 17 family.</text>
</comment>
<feature type="region of interest" description="Disordered" evidence="4">
    <location>
        <begin position="151"/>
        <end position="187"/>
    </location>
</feature>
<dbReference type="GO" id="GO:0004553">
    <property type="term" value="F:hydrolase activity, hydrolyzing O-glycosyl compounds"/>
    <property type="evidence" value="ECO:0007669"/>
    <property type="project" value="InterPro"/>
</dbReference>
<evidence type="ECO:0000256" key="4">
    <source>
        <dbReference type="SAM" id="MobiDB-lite"/>
    </source>
</evidence>
<evidence type="ECO:0000256" key="3">
    <source>
        <dbReference type="RuleBase" id="RU004335"/>
    </source>
</evidence>
<name>A0A812SNY5_9DINO</name>
<evidence type="ECO:0000313" key="6">
    <source>
        <dbReference type="Proteomes" id="UP000604046"/>
    </source>
</evidence>